<evidence type="ECO:0000313" key="9">
    <source>
        <dbReference type="Proteomes" id="UP000185003"/>
    </source>
</evidence>
<feature type="domain" description="SusD-like N-terminal" evidence="7">
    <location>
        <begin position="21"/>
        <end position="219"/>
    </location>
</feature>
<reference evidence="9" key="1">
    <citation type="submission" date="2016-11" db="EMBL/GenBank/DDBJ databases">
        <authorList>
            <person name="Varghese N."/>
            <person name="Submissions S."/>
        </authorList>
    </citation>
    <scope>NUCLEOTIDE SEQUENCE [LARGE SCALE GENOMIC DNA]</scope>
    <source>
        <strain evidence="9">DSM 24787</strain>
    </source>
</reference>
<dbReference type="PROSITE" id="PS51257">
    <property type="entry name" value="PROKAR_LIPOPROTEIN"/>
    <property type="match status" value="1"/>
</dbReference>
<accession>A0A1N6H0Y4</accession>
<dbReference type="InterPro" id="IPR033985">
    <property type="entry name" value="SusD-like_N"/>
</dbReference>
<keyword evidence="9" id="KW-1185">Reference proteome</keyword>
<evidence type="ECO:0000256" key="4">
    <source>
        <dbReference type="ARBA" id="ARBA00023136"/>
    </source>
</evidence>
<dbReference type="Gene3D" id="1.25.40.390">
    <property type="match status" value="2"/>
</dbReference>
<dbReference type="AlphaFoldDB" id="A0A1N6H0Y4"/>
<comment type="similarity">
    <text evidence="2">Belongs to the SusD family.</text>
</comment>
<dbReference type="Pfam" id="PF14322">
    <property type="entry name" value="SusD-like_3"/>
    <property type="match status" value="1"/>
</dbReference>
<evidence type="ECO:0000313" key="8">
    <source>
        <dbReference type="EMBL" id="SIO13362.1"/>
    </source>
</evidence>
<feature type="domain" description="RagB/SusD" evidence="6">
    <location>
        <begin position="522"/>
        <end position="612"/>
    </location>
</feature>
<keyword evidence="4" id="KW-0472">Membrane</keyword>
<sequence length="612" mass="67390">MKIKYFILLSFIIISAASCNKFLDTKPKDALFPAGYYKTEQELDYALAAVYSSLGADAIYGNNALYLLGWSGDEGFMNRSSIATGAFRLNHTPGDQYVTAFWRECYNGINRANALLEGVNNNPAIPEAKRNTVKGEALFLRAYFHFLLVQNFGGVPLKLASSKSAIAVHIPKNTVKEVYDQIVKDMTEAEALVGDITSYGFGGRVSKSAVRGILMRVNLYMAGFPLKDASRYQEVINWGKKIMEDGLAAHRLNPSYSNIFITLASEKYDIKESIWEVEFIGNGTEAYAETGRNGWINGIATPNTNTGRSDGYMTYTAKLYNSYETGDLRKPWCIPFFNYAALPAANGVKTLIAEIPLESTKYSRTPGKFRREYETLIPKSATRSPINVQLLRYTDVLLMYAEALNELNGPTAEAQDLVNQVRRRGWSTGVKSITVTNGGAGYTTAPTVTIAAGNGSTATAKATVAGGVVTKIDLDRDATGVEFFQAGKYTTAPTVTLSGGGGTGAQATAAIYVPADADVKPAFTASKETFRKFLQDERLRELNFENIRRADLVRWEIYEQTHRDMASTMTVDIPGNVFISYYSNIEIPKHLFLPIPSAEMVTNNKMVQNTGW</sequence>
<dbReference type="Pfam" id="PF07980">
    <property type="entry name" value="SusD_RagB"/>
    <property type="match status" value="2"/>
</dbReference>
<dbReference type="InterPro" id="IPR012944">
    <property type="entry name" value="SusD_RagB_dom"/>
</dbReference>
<evidence type="ECO:0000256" key="5">
    <source>
        <dbReference type="ARBA" id="ARBA00023237"/>
    </source>
</evidence>
<keyword evidence="5" id="KW-0998">Cell outer membrane</keyword>
<name>A0A1N6H0Y4_9BACT</name>
<proteinExistence type="inferred from homology"/>
<dbReference type="OrthoDB" id="5694214at2"/>
<evidence type="ECO:0000256" key="2">
    <source>
        <dbReference type="ARBA" id="ARBA00006275"/>
    </source>
</evidence>
<evidence type="ECO:0000256" key="1">
    <source>
        <dbReference type="ARBA" id="ARBA00004442"/>
    </source>
</evidence>
<dbReference type="InterPro" id="IPR011990">
    <property type="entry name" value="TPR-like_helical_dom_sf"/>
</dbReference>
<dbReference type="GO" id="GO:0009279">
    <property type="term" value="C:cell outer membrane"/>
    <property type="evidence" value="ECO:0007669"/>
    <property type="project" value="UniProtKB-SubCell"/>
</dbReference>
<keyword evidence="3" id="KW-0732">Signal</keyword>
<feature type="domain" description="RagB/SusD" evidence="6">
    <location>
        <begin position="360"/>
        <end position="424"/>
    </location>
</feature>
<evidence type="ECO:0000256" key="3">
    <source>
        <dbReference type="ARBA" id="ARBA00022729"/>
    </source>
</evidence>
<gene>
    <name evidence="8" type="ORF">SAMN04488055_3105</name>
</gene>
<comment type="subcellular location">
    <subcellularLocation>
        <location evidence="1">Cell outer membrane</location>
    </subcellularLocation>
</comment>
<dbReference type="RefSeq" id="WP_074240094.1">
    <property type="nucleotide sequence ID" value="NZ_FSRA01000001.1"/>
</dbReference>
<dbReference type="Proteomes" id="UP000185003">
    <property type="component" value="Unassembled WGS sequence"/>
</dbReference>
<dbReference type="SUPFAM" id="SSF48452">
    <property type="entry name" value="TPR-like"/>
    <property type="match status" value="1"/>
</dbReference>
<organism evidence="8 9">
    <name type="scientific">Chitinophaga niabensis</name>
    <dbReference type="NCBI Taxonomy" id="536979"/>
    <lineage>
        <taxon>Bacteria</taxon>
        <taxon>Pseudomonadati</taxon>
        <taxon>Bacteroidota</taxon>
        <taxon>Chitinophagia</taxon>
        <taxon>Chitinophagales</taxon>
        <taxon>Chitinophagaceae</taxon>
        <taxon>Chitinophaga</taxon>
    </lineage>
</organism>
<evidence type="ECO:0000259" key="6">
    <source>
        <dbReference type="Pfam" id="PF07980"/>
    </source>
</evidence>
<dbReference type="EMBL" id="FSRA01000001">
    <property type="protein sequence ID" value="SIO13362.1"/>
    <property type="molecule type" value="Genomic_DNA"/>
</dbReference>
<evidence type="ECO:0000259" key="7">
    <source>
        <dbReference type="Pfam" id="PF14322"/>
    </source>
</evidence>
<dbReference type="STRING" id="536979.SAMN04488055_3105"/>
<protein>
    <submittedName>
        <fullName evidence="8">Starch-binding associating with outer membrane</fullName>
    </submittedName>
</protein>